<evidence type="ECO:0000313" key="2">
    <source>
        <dbReference type="Proteomes" id="UP001409585"/>
    </source>
</evidence>
<evidence type="ECO:0008006" key="3">
    <source>
        <dbReference type="Google" id="ProtNLM"/>
    </source>
</evidence>
<keyword evidence="2" id="KW-1185">Reference proteome</keyword>
<dbReference type="RefSeq" id="WP_345420098.1">
    <property type="nucleotide sequence ID" value="NZ_AP031496.1"/>
</dbReference>
<organism evidence="1 2">
    <name type="scientific">Halioxenophilus aromaticivorans</name>
    <dbReference type="NCBI Taxonomy" id="1306992"/>
    <lineage>
        <taxon>Bacteria</taxon>
        <taxon>Pseudomonadati</taxon>
        <taxon>Pseudomonadota</taxon>
        <taxon>Gammaproteobacteria</taxon>
        <taxon>Alteromonadales</taxon>
        <taxon>Alteromonadaceae</taxon>
        <taxon>Halioxenophilus</taxon>
    </lineage>
</organism>
<proteinExistence type="predicted"/>
<dbReference type="SUPFAM" id="SSF56935">
    <property type="entry name" value="Porins"/>
    <property type="match status" value="1"/>
</dbReference>
<accession>A0AAV3U164</accession>
<gene>
    <name evidence="1" type="ORF">GCM10025791_17040</name>
</gene>
<sequence>MMPFWTHTRENKPTRLPINITLLAPLLVLFGVLLVPCSQAEVRLGEKWVLSAQGTLGMVYNDDGDARFYRDMSQRKSDFSQLSYQADTRLGLHLSYRPTPALSAEIQTLTYYGLSNRFQSKLFSALIRWHFAESWKLRAGMIPLETFYNSDSIHAGFSYLWARPATEMYNYNIASGYRGLSLEKRFLNGLNQTQIHAFGGYLGDAVSLDSGEDYDSHHSKIYGGSLKYTLGFTQFSLGYTHFEIDEHTTLKTDNNLFINAPGDATPTREQIAFLVTTLAEDYKIDYAYAGVATGLGRWRIDAAAGTIRSGYLTADGSYNGYISVGYRKQNWTPYIRLSYAHNDGPTRTAIELPEFVAQAILFGARPARANQTNLALGARFDLADQLAVKLQYNYVRNTENPTYLWRNETSDWDGKNQLLSLVMDFTF</sequence>
<dbReference type="Proteomes" id="UP001409585">
    <property type="component" value="Unassembled WGS sequence"/>
</dbReference>
<dbReference type="AlphaFoldDB" id="A0AAV3U164"/>
<comment type="caution">
    <text evidence="1">The sequence shown here is derived from an EMBL/GenBank/DDBJ whole genome shotgun (WGS) entry which is preliminary data.</text>
</comment>
<name>A0AAV3U164_9ALTE</name>
<dbReference type="EMBL" id="BAABLX010000009">
    <property type="protein sequence ID" value="GAA4939425.1"/>
    <property type="molecule type" value="Genomic_DNA"/>
</dbReference>
<evidence type="ECO:0000313" key="1">
    <source>
        <dbReference type="EMBL" id="GAA4939425.1"/>
    </source>
</evidence>
<protein>
    <recommendedName>
        <fullName evidence="3">Porin</fullName>
    </recommendedName>
</protein>
<reference evidence="2" key="1">
    <citation type="journal article" date="2019" name="Int. J. Syst. Evol. Microbiol.">
        <title>The Global Catalogue of Microorganisms (GCM) 10K type strain sequencing project: providing services to taxonomists for standard genome sequencing and annotation.</title>
        <authorList>
            <consortium name="The Broad Institute Genomics Platform"/>
            <consortium name="The Broad Institute Genome Sequencing Center for Infectious Disease"/>
            <person name="Wu L."/>
            <person name="Ma J."/>
        </authorList>
    </citation>
    <scope>NUCLEOTIDE SEQUENCE [LARGE SCALE GENOMIC DNA]</scope>
    <source>
        <strain evidence="2">JCM 19134</strain>
    </source>
</reference>